<evidence type="ECO:0000256" key="3">
    <source>
        <dbReference type="ARBA" id="ARBA00022452"/>
    </source>
</evidence>
<feature type="domain" description="TonB-dependent receptor plug" evidence="9">
    <location>
        <begin position="117"/>
        <end position="221"/>
    </location>
</feature>
<dbReference type="Gene3D" id="2.170.130.10">
    <property type="entry name" value="TonB-dependent receptor, plug domain"/>
    <property type="match status" value="1"/>
</dbReference>
<keyword evidence="4 7" id="KW-0812">Transmembrane</keyword>
<dbReference type="InterPro" id="IPR037066">
    <property type="entry name" value="Plug_dom_sf"/>
</dbReference>
<dbReference type="NCBIfam" id="TIGR04056">
    <property type="entry name" value="OMP_RagA_SusC"/>
    <property type="match status" value="1"/>
</dbReference>
<dbReference type="Pfam" id="PF13715">
    <property type="entry name" value="CarbopepD_reg_2"/>
    <property type="match status" value="1"/>
</dbReference>
<evidence type="ECO:0000256" key="1">
    <source>
        <dbReference type="ARBA" id="ARBA00004571"/>
    </source>
</evidence>
<evidence type="ECO:0000313" key="11">
    <source>
        <dbReference type="Proteomes" id="UP000279089"/>
    </source>
</evidence>
<comment type="similarity">
    <text evidence="7">Belongs to the TonB-dependent receptor family.</text>
</comment>
<organism evidence="10 11">
    <name type="scientific">Chitinophaga barathri</name>
    <dbReference type="NCBI Taxonomy" id="1647451"/>
    <lineage>
        <taxon>Bacteria</taxon>
        <taxon>Pseudomonadati</taxon>
        <taxon>Bacteroidota</taxon>
        <taxon>Chitinophagia</taxon>
        <taxon>Chitinophagales</taxon>
        <taxon>Chitinophagaceae</taxon>
        <taxon>Chitinophaga</taxon>
    </lineage>
</organism>
<name>A0A3N4MGC8_9BACT</name>
<evidence type="ECO:0000256" key="8">
    <source>
        <dbReference type="SAM" id="SignalP"/>
    </source>
</evidence>
<dbReference type="GO" id="GO:0009279">
    <property type="term" value="C:cell outer membrane"/>
    <property type="evidence" value="ECO:0007669"/>
    <property type="project" value="UniProtKB-SubCell"/>
</dbReference>
<dbReference type="InterPro" id="IPR036942">
    <property type="entry name" value="Beta-barrel_TonB_sf"/>
</dbReference>
<dbReference type="InterPro" id="IPR023997">
    <property type="entry name" value="TonB-dep_OMP_SusC/RagA_CS"/>
</dbReference>
<evidence type="ECO:0000256" key="2">
    <source>
        <dbReference type="ARBA" id="ARBA00022448"/>
    </source>
</evidence>
<dbReference type="InterPro" id="IPR008969">
    <property type="entry name" value="CarboxyPept-like_regulatory"/>
</dbReference>
<keyword evidence="2 7" id="KW-0813">Transport</keyword>
<keyword evidence="5 7" id="KW-0472">Membrane</keyword>
<dbReference type="OrthoDB" id="9768177at2"/>
<dbReference type="FunFam" id="2.170.130.10:FF:000003">
    <property type="entry name" value="SusC/RagA family TonB-linked outer membrane protein"/>
    <property type="match status" value="1"/>
</dbReference>
<feature type="chain" id="PRO_5018325669" evidence="8">
    <location>
        <begin position="22"/>
        <end position="1053"/>
    </location>
</feature>
<dbReference type="Gene3D" id="2.60.40.1120">
    <property type="entry name" value="Carboxypeptidase-like, regulatory domain"/>
    <property type="match status" value="1"/>
</dbReference>
<reference evidence="11" key="1">
    <citation type="submission" date="2018-11" db="EMBL/GenBank/DDBJ databases">
        <title>Chitinophaga lutea sp.nov., isolate from arsenic contaminated soil.</title>
        <authorList>
            <person name="Zong Y."/>
        </authorList>
    </citation>
    <scope>NUCLEOTIDE SEQUENCE [LARGE SCALE GENOMIC DNA]</scope>
    <source>
        <strain evidence="11">YLT18</strain>
    </source>
</reference>
<proteinExistence type="inferred from homology"/>
<keyword evidence="11" id="KW-1185">Reference proteome</keyword>
<comment type="caution">
    <text evidence="10">The sequence shown here is derived from an EMBL/GenBank/DDBJ whole genome shotgun (WGS) entry which is preliminary data.</text>
</comment>
<feature type="signal peptide" evidence="8">
    <location>
        <begin position="1"/>
        <end position="21"/>
    </location>
</feature>
<evidence type="ECO:0000256" key="5">
    <source>
        <dbReference type="ARBA" id="ARBA00023136"/>
    </source>
</evidence>
<evidence type="ECO:0000313" key="10">
    <source>
        <dbReference type="EMBL" id="RPD43014.1"/>
    </source>
</evidence>
<dbReference type="RefSeq" id="WP_120514285.1">
    <property type="nucleotide sequence ID" value="NZ_QXZY01000001.1"/>
</dbReference>
<dbReference type="NCBIfam" id="TIGR04057">
    <property type="entry name" value="SusC_RagA_signa"/>
    <property type="match status" value="1"/>
</dbReference>
<keyword evidence="3 7" id="KW-1134">Transmembrane beta strand</keyword>
<sequence length="1053" mass="116436">MIRILLFFSFAVCLLPPLAIAQTRNINGKVVGADDQLPIPGVTVKIKGTSQGTITSNTGSFSLPATSGATFIFTFIGYSPKEVTISGTEPLLVKLEPVNNSLNAVVVLGFGIKAKRTEQTGAVGTISGTEILKSPVSNLTNSLIGKVAGVITRQPSGVPGDDPADIFIRGRSSFNSAALIVVDGVERQEFGDIDPNEIESISVLKDASATALYGIKAGNGVIVVTTKTGKPGKTRVSYSGSAGLLSFTGIPRALNAYDAASLFSEAQDNVGAVRRFSDEELLKFKDRSDPLLYPDVNWYETLTRKNWMRTQHNLNFSGGTKVARYFVSFGYMFEDGMYKDFQRINGYRTTNSFTRYNFRSNLDFNISKTTVLSLKLGGRLEDMYGPRGNSSGSATDGATSLISRILALPSYAIPFFPEYARRGNEEERRLDDIYNMIDNQDLTGVNTFNPYALLTRNGYFDRINNAIESVFTLDQKLDFVTEGLTFKATLGLDAFITGVRGQGVNSFARYEINRDNREVDLVKGRYNDPLAGVTTYRSGYNKSNIQLGFNYNRSFKKHNISAVTLAQRELQGVNNGLAEAPFGYQGIVLRATYNFNNRYFVEFNGAYNGSENFAQGKRYGFFPAISAGYNLSQESFMKNIKWIDFLKIRGSYGKTGYSNPSAGGARFLYLSDFTNGGGGYDTRGGLSSPNARVNFGNGTGATINPVVYQSLFGNPDVTWENALQRNIGFESNLFKSRLKVVFDVYDEQRTDILAQRNNSTLAIYGQTLPNVNYGENYKSGFELEIGYNSLNEGFNYGFNLQFTHTDNEYVILDQPVNIPEWQNLIGERLGQYRGYKVIGFYQDQADIDASPTNRLNTKLIPGDLKYQDTDGNGNIDGQDRVPIGDTDIPQDVVGFQPNISYKGLSISALFQGSFKVSSNLIALETGRPQYFEYMQGRWRSPADNNTATWPVIKPTDLGGGNSSYQFNSFLMNDASYVKLRNMEVAYQVPAPLSRKLRVQSIRLSLTGQNLYTWTKFKGLDPENANKRAAAGNFGSSNIYPLSRVYQFGMNVQF</sequence>
<dbReference type="AlphaFoldDB" id="A0A3N4MGC8"/>
<evidence type="ECO:0000256" key="4">
    <source>
        <dbReference type="ARBA" id="ARBA00022692"/>
    </source>
</evidence>
<dbReference type="SUPFAM" id="SSF49464">
    <property type="entry name" value="Carboxypeptidase regulatory domain-like"/>
    <property type="match status" value="1"/>
</dbReference>
<keyword evidence="6 7" id="KW-0998">Cell outer membrane</keyword>
<dbReference type="Gene3D" id="2.40.170.20">
    <property type="entry name" value="TonB-dependent receptor, beta-barrel domain"/>
    <property type="match status" value="1"/>
</dbReference>
<dbReference type="InterPro" id="IPR039426">
    <property type="entry name" value="TonB-dep_rcpt-like"/>
</dbReference>
<evidence type="ECO:0000259" key="9">
    <source>
        <dbReference type="Pfam" id="PF07715"/>
    </source>
</evidence>
<dbReference type="PROSITE" id="PS52016">
    <property type="entry name" value="TONB_DEPENDENT_REC_3"/>
    <property type="match status" value="1"/>
</dbReference>
<evidence type="ECO:0000256" key="7">
    <source>
        <dbReference type="PROSITE-ProRule" id="PRU01360"/>
    </source>
</evidence>
<dbReference type="InterPro" id="IPR012910">
    <property type="entry name" value="Plug_dom"/>
</dbReference>
<dbReference type="Pfam" id="PF07715">
    <property type="entry name" value="Plug"/>
    <property type="match status" value="1"/>
</dbReference>
<accession>A0A3N4MGC8</accession>
<dbReference type="SUPFAM" id="SSF56935">
    <property type="entry name" value="Porins"/>
    <property type="match status" value="1"/>
</dbReference>
<dbReference type="EMBL" id="RMBX01000001">
    <property type="protein sequence ID" value="RPD43014.1"/>
    <property type="molecule type" value="Genomic_DNA"/>
</dbReference>
<keyword evidence="8" id="KW-0732">Signal</keyword>
<dbReference type="InterPro" id="IPR023996">
    <property type="entry name" value="TonB-dep_OMP_SusC/RagA"/>
</dbReference>
<keyword evidence="10" id="KW-0675">Receptor</keyword>
<gene>
    <name evidence="10" type="ORF">EG028_01615</name>
</gene>
<comment type="subcellular location">
    <subcellularLocation>
        <location evidence="1 7">Cell outer membrane</location>
        <topology evidence="1 7">Multi-pass membrane protein</topology>
    </subcellularLocation>
</comment>
<evidence type="ECO:0000256" key="6">
    <source>
        <dbReference type="ARBA" id="ARBA00023237"/>
    </source>
</evidence>
<protein>
    <submittedName>
        <fullName evidence="10">TonB-dependent receptor</fullName>
    </submittedName>
</protein>
<dbReference type="Proteomes" id="UP000279089">
    <property type="component" value="Unassembled WGS sequence"/>
</dbReference>